<accession>A0A497EJT1</accession>
<protein>
    <submittedName>
        <fullName evidence="2">tRNA CCA-pyrophosphorylase</fullName>
    </submittedName>
</protein>
<proteinExistence type="predicted"/>
<evidence type="ECO:0000313" key="2">
    <source>
        <dbReference type="EMBL" id="RLE45816.1"/>
    </source>
</evidence>
<dbReference type="Pfam" id="PF01568">
    <property type="entry name" value="Molydop_binding"/>
    <property type="match status" value="1"/>
</dbReference>
<dbReference type="AlphaFoldDB" id="A0A497EJT1"/>
<dbReference type="InterPro" id="IPR009010">
    <property type="entry name" value="Asp_de-COase-like_dom_sf"/>
</dbReference>
<comment type="caution">
    <text evidence="2">The sequence shown here is derived from an EMBL/GenBank/DDBJ whole genome shotgun (WGS) entry which is preliminary data.</text>
</comment>
<dbReference type="InterPro" id="IPR012040">
    <property type="entry name" value="Formylmethanofuran_DH_dsu"/>
</dbReference>
<gene>
    <name evidence="2" type="ORF">DRJ31_10770</name>
</gene>
<feature type="domain" description="Molybdopterin dinucleotide-binding" evidence="1">
    <location>
        <begin position="8"/>
        <end position="105"/>
    </location>
</feature>
<organism evidence="2 3">
    <name type="scientific">Thermoproteota archaeon</name>
    <dbReference type="NCBI Taxonomy" id="2056631"/>
    <lineage>
        <taxon>Archaea</taxon>
        <taxon>Thermoproteota</taxon>
    </lineage>
</organism>
<sequence length="129" mass="14016">MEMSLKVLLSSGRTLKQGIGVETGKNSLEYLKETAVIMLNKEDATSLGVKDGDLVTVKTDVGEITVSCKIDDKLPKGMAFMPYGPWINMLVRENTEGTGIARFKSIEAEVRKGGEKIPSLEDLAKILKG</sequence>
<evidence type="ECO:0000259" key="1">
    <source>
        <dbReference type="Pfam" id="PF01568"/>
    </source>
</evidence>
<dbReference type="PIRSF" id="PIRSF015873">
    <property type="entry name" value="FwdD"/>
    <property type="match status" value="1"/>
</dbReference>
<dbReference type="SUPFAM" id="SSF50692">
    <property type="entry name" value="ADC-like"/>
    <property type="match status" value="1"/>
</dbReference>
<dbReference type="Proteomes" id="UP000278475">
    <property type="component" value="Unassembled WGS sequence"/>
</dbReference>
<dbReference type="GO" id="GO:0016491">
    <property type="term" value="F:oxidoreductase activity"/>
    <property type="evidence" value="ECO:0007669"/>
    <property type="project" value="InterPro"/>
</dbReference>
<evidence type="ECO:0000313" key="3">
    <source>
        <dbReference type="Proteomes" id="UP000278475"/>
    </source>
</evidence>
<dbReference type="InterPro" id="IPR006657">
    <property type="entry name" value="MoPterin_dinucl-bd_dom"/>
</dbReference>
<dbReference type="EMBL" id="QMQV01000227">
    <property type="protein sequence ID" value="RLE45816.1"/>
    <property type="molecule type" value="Genomic_DNA"/>
</dbReference>
<reference evidence="2 3" key="1">
    <citation type="submission" date="2018-06" db="EMBL/GenBank/DDBJ databases">
        <title>Extensive metabolic versatility and redundancy in microbially diverse, dynamic hydrothermal sediments.</title>
        <authorList>
            <person name="Dombrowski N."/>
            <person name="Teske A."/>
            <person name="Baker B.J."/>
        </authorList>
    </citation>
    <scope>NUCLEOTIDE SEQUENCE [LARGE SCALE GENOMIC DNA]</scope>
    <source>
        <strain evidence="2">B66_G16</strain>
    </source>
</reference>
<dbReference type="GO" id="GO:0043546">
    <property type="term" value="F:molybdopterin cofactor binding"/>
    <property type="evidence" value="ECO:0007669"/>
    <property type="project" value="InterPro"/>
</dbReference>
<dbReference type="Gene3D" id="2.40.40.20">
    <property type="match status" value="1"/>
</dbReference>
<name>A0A497EJT1_9CREN</name>